<sequence>MERLGVGLIVAGGAVMLAQRGIVALLEARDAALRRGSTPCGNPQPKVPHKVLAPSTTQYKRVIIVGDVHGCAEELQVLLDKLAFRKGVDLLLSVGDLVNKGPDSEQVLKLARDNGMLTAGPCMLWWVPGLDESLGDVLAQMPYTIELPAYGVFLVHAGLVPGVPLEQQRGLDLTKMRDLVPAAEAAQADAAAAGLAAGADVASLPVGTFDWEAARGALAALAADTPRGRLPGGGSSPVPGEPAAAAAVAAADRPGASPARSALPPSLALEGREVPNPLGLPWASLWPGPAHVFFGHDAVRRLQRNPAATGLDTGCVYGGELTAAVLPPLDEHGQPVLTRLNLPADCEEIRLASGLPAYLVSVQAKEVHSDKYQKAEQQAKGRRVQAAKRHTDETRVEAGQGTAGQGAAVEMAARAAPAADGAGGSGSKSASDKKED</sequence>
<evidence type="ECO:0000256" key="1">
    <source>
        <dbReference type="SAM" id="MobiDB-lite"/>
    </source>
</evidence>
<dbReference type="InterPro" id="IPR004843">
    <property type="entry name" value="Calcineurin-like_PHP"/>
</dbReference>
<dbReference type="GO" id="GO:0000298">
    <property type="term" value="F:endopolyphosphatase activity"/>
    <property type="evidence" value="ECO:0007669"/>
    <property type="project" value="TreeGrafter"/>
</dbReference>
<dbReference type="SUPFAM" id="SSF56300">
    <property type="entry name" value="Metallo-dependent phosphatases"/>
    <property type="match status" value="1"/>
</dbReference>
<evidence type="ECO:0000259" key="2">
    <source>
        <dbReference type="Pfam" id="PF00149"/>
    </source>
</evidence>
<dbReference type="InterPro" id="IPR050126">
    <property type="entry name" value="Ap4A_hydrolase"/>
</dbReference>
<dbReference type="AlphaFoldDB" id="A0A2P6V574"/>
<reference evidence="3 4" key="1">
    <citation type="journal article" date="2018" name="Plant J.">
        <title>Genome sequences of Chlorella sorokiniana UTEX 1602 and Micractinium conductrix SAG 241.80: implications to maltose excretion by a green alga.</title>
        <authorList>
            <person name="Arriola M.B."/>
            <person name="Velmurugan N."/>
            <person name="Zhang Y."/>
            <person name="Plunkett M.H."/>
            <person name="Hondzo H."/>
            <person name="Barney B.M."/>
        </authorList>
    </citation>
    <scope>NUCLEOTIDE SEQUENCE [LARGE SCALE GENOMIC DNA]</scope>
    <source>
        <strain evidence="3 4">SAG 241.80</strain>
    </source>
</reference>
<feature type="domain" description="Calcineurin-like phosphoesterase" evidence="2">
    <location>
        <begin position="61"/>
        <end position="129"/>
    </location>
</feature>
<keyword evidence="4" id="KW-1185">Reference proteome</keyword>
<evidence type="ECO:0000313" key="4">
    <source>
        <dbReference type="Proteomes" id="UP000239649"/>
    </source>
</evidence>
<proteinExistence type="predicted"/>
<dbReference type="GO" id="GO:0016791">
    <property type="term" value="F:phosphatase activity"/>
    <property type="evidence" value="ECO:0007669"/>
    <property type="project" value="TreeGrafter"/>
</dbReference>
<evidence type="ECO:0000313" key="3">
    <source>
        <dbReference type="EMBL" id="PSC69232.1"/>
    </source>
</evidence>
<dbReference type="EMBL" id="LHPF02000028">
    <property type="protein sequence ID" value="PSC69232.1"/>
    <property type="molecule type" value="Genomic_DNA"/>
</dbReference>
<comment type="caution">
    <text evidence="3">The sequence shown here is derived from an EMBL/GenBank/DDBJ whole genome shotgun (WGS) entry which is preliminary data.</text>
</comment>
<protein>
    <submittedName>
        <fullName evidence="3">Bis(5 -nucleosyl)-symmetrical</fullName>
    </submittedName>
</protein>
<accession>A0A2P6V574</accession>
<dbReference type="Pfam" id="PF00149">
    <property type="entry name" value="Metallophos"/>
    <property type="match status" value="1"/>
</dbReference>
<dbReference type="InterPro" id="IPR029052">
    <property type="entry name" value="Metallo-depent_PP-like"/>
</dbReference>
<feature type="region of interest" description="Disordered" evidence="1">
    <location>
        <begin position="370"/>
        <end position="436"/>
    </location>
</feature>
<dbReference type="Gene3D" id="3.60.21.10">
    <property type="match status" value="2"/>
</dbReference>
<dbReference type="GO" id="GO:0006798">
    <property type="term" value="P:polyphosphate catabolic process"/>
    <property type="evidence" value="ECO:0007669"/>
    <property type="project" value="TreeGrafter"/>
</dbReference>
<dbReference type="GO" id="GO:0005737">
    <property type="term" value="C:cytoplasm"/>
    <property type="evidence" value="ECO:0007669"/>
    <property type="project" value="TreeGrafter"/>
</dbReference>
<organism evidence="3 4">
    <name type="scientific">Micractinium conductrix</name>
    <dbReference type="NCBI Taxonomy" id="554055"/>
    <lineage>
        <taxon>Eukaryota</taxon>
        <taxon>Viridiplantae</taxon>
        <taxon>Chlorophyta</taxon>
        <taxon>core chlorophytes</taxon>
        <taxon>Trebouxiophyceae</taxon>
        <taxon>Chlorellales</taxon>
        <taxon>Chlorellaceae</taxon>
        <taxon>Chlorella clade</taxon>
        <taxon>Micractinium</taxon>
    </lineage>
</organism>
<feature type="compositionally biased region" description="Basic and acidic residues" evidence="1">
    <location>
        <begin position="370"/>
        <end position="379"/>
    </location>
</feature>
<feature type="compositionally biased region" description="Low complexity" evidence="1">
    <location>
        <begin position="405"/>
        <end position="420"/>
    </location>
</feature>
<gene>
    <name evidence="3" type="ORF">C2E20_7225</name>
</gene>
<dbReference type="STRING" id="554055.A0A2P6V574"/>
<dbReference type="OrthoDB" id="10267127at2759"/>
<dbReference type="PANTHER" id="PTHR42850">
    <property type="entry name" value="METALLOPHOSPHOESTERASE"/>
    <property type="match status" value="1"/>
</dbReference>
<name>A0A2P6V574_9CHLO</name>
<dbReference type="Proteomes" id="UP000239649">
    <property type="component" value="Unassembled WGS sequence"/>
</dbReference>
<dbReference type="PANTHER" id="PTHR42850:SF4">
    <property type="entry name" value="ZINC-DEPENDENT ENDOPOLYPHOSPHATASE"/>
    <property type="match status" value="1"/>
</dbReference>